<feature type="transmembrane region" description="Helical" evidence="2">
    <location>
        <begin position="86"/>
        <end position="107"/>
    </location>
</feature>
<keyword evidence="2" id="KW-1133">Transmembrane helix</keyword>
<dbReference type="AlphaFoldDB" id="A0A383UMJ6"/>
<proteinExistence type="predicted"/>
<evidence type="ECO:0000313" key="3">
    <source>
        <dbReference type="EMBL" id="SZF01554.1"/>
    </source>
</evidence>
<dbReference type="GO" id="GO:0016020">
    <property type="term" value="C:membrane"/>
    <property type="evidence" value="ECO:0007669"/>
    <property type="project" value="UniProtKB-SubCell"/>
</dbReference>
<evidence type="ECO:0000256" key="2">
    <source>
        <dbReference type="SAM" id="Phobius"/>
    </source>
</evidence>
<evidence type="ECO:0000256" key="1">
    <source>
        <dbReference type="ARBA" id="ARBA00004141"/>
    </source>
</evidence>
<reference evidence="3 4" key="1">
    <citation type="submission" date="2017-11" db="EMBL/GenBank/DDBJ databases">
        <authorList>
            <person name="Kracher B."/>
        </authorList>
    </citation>
    <scope>NUCLEOTIDE SEQUENCE [LARGE SCALE GENOMIC DNA]</scope>
    <source>
        <strain evidence="3 4">RACE1</strain>
    </source>
</reference>
<feature type="transmembrane region" description="Helical" evidence="2">
    <location>
        <begin position="348"/>
        <end position="365"/>
    </location>
</feature>
<name>A0A383UMJ6_BLUHO</name>
<dbReference type="Gene3D" id="1.20.1250.20">
    <property type="entry name" value="MFS general substrate transporter like domains"/>
    <property type="match status" value="1"/>
</dbReference>
<feature type="transmembrane region" description="Helical" evidence="2">
    <location>
        <begin position="529"/>
        <end position="549"/>
    </location>
</feature>
<evidence type="ECO:0008006" key="5">
    <source>
        <dbReference type="Google" id="ProtNLM"/>
    </source>
</evidence>
<dbReference type="SUPFAM" id="SSF103473">
    <property type="entry name" value="MFS general substrate transporter"/>
    <property type="match status" value="2"/>
</dbReference>
<feature type="transmembrane region" description="Helical" evidence="2">
    <location>
        <begin position="454"/>
        <end position="476"/>
    </location>
</feature>
<comment type="subcellular location">
    <subcellularLocation>
        <location evidence="1">Membrane</location>
        <topology evidence="1">Multi-pass membrane protein</topology>
    </subcellularLocation>
</comment>
<feature type="transmembrane region" description="Helical" evidence="2">
    <location>
        <begin position="561"/>
        <end position="580"/>
    </location>
</feature>
<sequence>MSIISHYLPLARHTTATQAATYLFGVCLFSISFLVFLNASVSFVVTEVLGITTGVGNVVGTLGFADELTALVACPFWGILSDRLGVRSVCTAGYILVGISLILFVHARNVYPQLLLARLLFSLGAAATATMVTGILPSLLGEEPDNVSPPFHTSPAWEESSQCSMAPSTNSQITITPANYVYQSQPCSVDPPLKKSLSPQHAGSRSSRLAGLVGMFTGCGALVALVLFLPLPTRFARINGVSQAEAIADSFYVVGTIAITVAAVCFCGLRGLAGEGEKGLRLLWTRASSARYEAIPGEDGEINETRSSDAFLPYWRLLLDSTILGFTDSNIGLAYVGGFVARASSVGISLFIPLYVNAFFIQRGLCHVSPHDPSSEVKKSCREAYVLAAELTGASQLVALLAAPIFGIFSDRCRRLNLPLLVTSISGIIGYTAFARLGSPEIINVDGRGGSPLVFLIVSLIGFSQIGAIVCSLGLLGRGVVDDGVDQASPCRISVRQELLEEDEFHDMPSPSTTTTQPRRTRQHLKGSIAGIYSLSGGAAILLLTKLGGFLFDNSSTGAPFYMMASFNGILFLTGMGNNASRAYHRRGM</sequence>
<evidence type="ECO:0000313" key="4">
    <source>
        <dbReference type="Proteomes" id="UP000275772"/>
    </source>
</evidence>
<keyword evidence="2" id="KW-0472">Membrane</keyword>
<dbReference type="VEuPathDB" id="FungiDB:BLGHR1_12322"/>
<dbReference type="PANTHER" id="PTHR23524:SF1">
    <property type="entry name" value="MRH DOMAIN-CONTAINING PROTEIN-RELATED"/>
    <property type="match status" value="1"/>
</dbReference>
<feature type="transmembrane region" description="Helical" evidence="2">
    <location>
        <begin position="314"/>
        <end position="336"/>
    </location>
</feature>
<organism evidence="3 4">
    <name type="scientific">Blumeria hordei</name>
    <name type="common">Barley powdery mildew</name>
    <name type="synonym">Blumeria graminis f. sp. hordei</name>
    <dbReference type="NCBI Taxonomy" id="2867405"/>
    <lineage>
        <taxon>Eukaryota</taxon>
        <taxon>Fungi</taxon>
        <taxon>Dikarya</taxon>
        <taxon>Ascomycota</taxon>
        <taxon>Pezizomycotina</taxon>
        <taxon>Leotiomycetes</taxon>
        <taxon>Erysiphales</taxon>
        <taxon>Erysiphaceae</taxon>
        <taxon>Blumeria</taxon>
    </lineage>
</organism>
<dbReference type="Pfam" id="PF07690">
    <property type="entry name" value="MFS_1"/>
    <property type="match status" value="1"/>
</dbReference>
<feature type="transmembrane region" description="Helical" evidence="2">
    <location>
        <begin position="385"/>
        <end position="409"/>
    </location>
</feature>
<dbReference type="InterPro" id="IPR011701">
    <property type="entry name" value="MFS"/>
</dbReference>
<dbReference type="GO" id="GO:0022857">
    <property type="term" value="F:transmembrane transporter activity"/>
    <property type="evidence" value="ECO:0007669"/>
    <property type="project" value="InterPro"/>
</dbReference>
<keyword evidence="2" id="KW-0812">Transmembrane</keyword>
<dbReference type="EMBL" id="UNSH01000036">
    <property type="protein sequence ID" value="SZF01554.1"/>
    <property type="molecule type" value="Genomic_DNA"/>
</dbReference>
<protein>
    <recommendedName>
        <fullName evidence="5">MFS transporter</fullName>
    </recommendedName>
</protein>
<feature type="transmembrane region" description="Helical" evidence="2">
    <location>
        <begin position="416"/>
        <end position="434"/>
    </location>
</feature>
<dbReference type="PANTHER" id="PTHR23524">
    <property type="entry name" value="TRANSPORTER, PUTATIVE (AFU_ORTHOLOGUE AFUA_8G04850)-RELATED"/>
    <property type="match status" value="1"/>
</dbReference>
<feature type="transmembrane region" description="Helical" evidence="2">
    <location>
        <begin position="20"/>
        <end position="46"/>
    </location>
</feature>
<feature type="transmembrane region" description="Helical" evidence="2">
    <location>
        <begin position="251"/>
        <end position="273"/>
    </location>
</feature>
<feature type="transmembrane region" description="Helical" evidence="2">
    <location>
        <begin position="209"/>
        <end position="231"/>
    </location>
</feature>
<gene>
    <name evidence="3" type="ORF">BLGHR1_12322</name>
</gene>
<dbReference type="InterPro" id="IPR036259">
    <property type="entry name" value="MFS_trans_sf"/>
</dbReference>
<accession>A0A383UMJ6</accession>
<dbReference type="Proteomes" id="UP000275772">
    <property type="component" value="Unassembled WGS sequence"/>
</dbReference>
<feature type="transmembrane region" description="Helical" evidence="2">
    <location>
        <begin position="119"/>
        <end position="140"/>
    </location>
</feature>